<accession>A0ABN2M5I8</accession>
<evidence type="ECO:0000313" key="2">
    <source>
        <dbReference type="Proteomes" id="UP001499938"/>
    </source>
</evidence>
<proteinExistence type="predicted"/>
<sequence length="85" mass="9027">MLGGEREVVHHRAAADGDPFDLACAPVLVDDGILHLVAHAEVIGDGVQFAGYRVAMRVRAIGALDGAAEVADSESRQFVVEFGRR</sequence>
<gene>
    <name evidence="1" type="ORF">GCM10009811_34970</name>
</gene>
<dbReference type="EMBL" id="BAAAPO010000062">
    <property type="protein sequence ID" value="GAA1808708.1"/>
    <property type="molecule type" value="Genomic_DNA"/>
</dbReference>
<comment type="caution">
    <text evidence="1">The sequence shown here is derived from an EMBL/GenBank/DDBJ whole genome shotgun (WGS) entry which is preliminary data.</text>
</comment>
<dbReference type="Proteomes" id="UP001499938">
    <property type="component" value="Unassembled WGS sequence"/>
</dbReference>
<evidence type="ECO:0000313" key="1">
    <source>
        <dbReference type="EMBL" id="GAA1808708.1"/>
    </source>
</evidence>
<reference evidence="1 2" key="1">
    <citation type="journal article" date="2019" name="Int. J. Syst. Evol. Microbiol.">
        <title>The Global Catalogue of Microorganisms (GCM) 10K type strain sequencing project: providing services to taxonomists for standard genome sequencing and annotation.</title>
        <authorList>
            <consortium name="The Broad Institute Genomics Platform"/>
            <consortium name="The Broad Institute Genome Sequencing Center for Infectious Disease"/>
            <person name="Wu L."/>
            <person name="Ma J."/>
        </authorList>
    </citation>
    <scope>NUCLEOTIDE SEQUENCE [LARGE SCALE GENOMIC DNA]</scope>
    <source>
        <strain evidence="1 2">JCM 15592</strain>
    </source>
</reference>
<keyword evidence="2" id="KW-1185">Reference proteome</keyword>
<organism evidence="1 2">
    <name type="scientific">Nostocoides veronense</name>
    <dbReference type="NCBI Taxonomy" id="330836"/>
    <lineage>
        <taxon>Bacteria</taxon>
        <taxon>Bacillati</taxon>
        <taxon>Actinomycetota</taxon>
        <taxon>Actinomycetes</taxon>
        <taxon>Micrococcales</taxon>
        <taxon>Intrasporangiaceae</taxon>
        <taxon>Nostocoides</taxon>
    </lineage>
</organism>
<protein>
    <submittedName>
        <fullName evidence="1">Uncharacterized protein</fullName>
    </submittedName>
</protein>
<dbReference type="PROSITE" id="PS00387">
    <property type="entry name" value="PPASE"/>
    <property type="match status" value="1"/>
</dbReference>
<name>A0ABN2M5I8_9MICO</name>